<accession>A0AAI8VXE2</accession>
<feature type="region of interest" description="Disordered" evidence="1">
    <location>
        <begin position="147"/>
        <end position="173"/>
    </location>
</feature>
<protein>
    <submittedName>
        <fullName evidence="2">Uu.00g053750.m01.CDS01</fullName>
    </submittedName>
</protein>
<name>A0AAI8VXE2_9PEZI</name>
<evidence type="ECO:0000256" key="1">
    <source>
        <dbReference type="SAM" id="MobiDB-lite"/>
    </source>
</evidence>
<reference evidence="2" key="1">
    <citation type="submission" date="2023-10" db="EMBL/GenBank/DDBJ databases">
        <authorList>
            <person name="Hackl T."/>
        </authorList>
    </citation>
    <scope>NUCLEOTIDE SEQUENCE</scope>
</reference>
<sequence length="251" mass="28417">MKLRDVVTLVTELDMDIKESQNQPDARVEQLWKKLDYQDNMTPGTAVVHVRFAMPVLKNNSTLRIDRKSRCVDVTASIAHPATADLLADFSVVRPIVTGNAIQGIDLAVEKGDFIAVLGKSDPLGQVALANRLLEAGANSNVPYRVQSRERSPVLRSRSERAARHRDPEQFEEETYGLDAPHGFEDHCQSLWLRPHMQSALLIGPVQITPETEILRTVKPDSSFLTQLVRWERSTIQSFLRTLWKLPQIYR</sequence>
<evidence type="ECO:0000313" key="3">
    <source>
        <dbReference type="Proteomes" id="UP001295740"/>
    </source>
</evidence>
<proteinExistence type="predicted"/>
<comment type="caution">
    <text evidence="2">The sequence shown here is derived from an EMBL/GenBank/DDBJ whole genome shotgun (WGS) entry which is preliminary data.</text>
</comment>
<feature type="compositionally biased region" description="Basic and acidic residues" evidence="1">
    <location>
        <begin position="147"/>
        <end position="169"/>
    </location>
</feature>
<keyword evidence="3" id="KW-1185">Reference proteome</keyword>
<dbReference type="EMBL" id="CAUWAG010000019">
    <property type="protein sequence ID" value="CAJ2512360.1"/>
    <property type="molecule type" value="Genomic_DNA"/>
</dbReference>
<dbReference type="AlphaFoldDB" id="A0AAI8VXE2"/>
<gene>
    <name evidence="2" type="ORF">KHLLAP_LOCUS12828</name>
</gene>
<dbReference type="Proteomes" id="UP001295740">
    <property type="component" value="Unassembled WGS sequence"/>
</dbReference>
<organism evidence="2 3">
    <name type="scientific">Anthostomella pinea</name>
    <dbReference type="NCBI Taxonomy" id="933095"/>
    <lineage>
        <taxon>Eukaryota</taxon>
        <taxon>Fungi</taxon>
        <taxon>Dikarya</taxon>
        <taxon>Ascomycota</taxon>
        <taxon>Pezizomycotina</taxon>
        <taxon>Sordariomycetes</taxon>
        <taxon>Xylariomycetidae</taxon>
        <taxon>Xylariales</taxon>
        <taxon>Xylariaceae</taxon>
        <taxon>Anthostomella</taxon>
    </lineage>
</organism>
<evidence type="ECO:0000313" key="2">
    <source>
        <dbReference type="EMBL" id="CAJ2512360.1"/>
    </source>
</evidence>